<dbReference type="InterPro" id="IPR017938">
    <property type="entry name" value="Riboflavin_synthase-like_b-brl"/>
</dbReference>
<dbReference type="PROSITE" id="PS51384">
    <property type="entry name" value="FAD_FR"/>
    <property type="match status" value="1"/>
</dbReference>
<dbReference type="RefSeq" id="WP_141922760.1">
    <property type="nucleotide sequence ID" value="NZ_VFQC01000001.1"/>
</dbReference>
<dbReference type="InterPro" id="IPR039261">
    <property type="entry name" value="FNR_nucleotide-bd"/>
</dbReference>
<organism evidence="2 3">
    <name type="scientific">Haloactinospora alba</name>
    <dbReference type="NCBI Taxonomy" id="405555"/>
    <lineage>
        <taxon>Bacteria</taxon>
        <taxon>Bacillati</taxon>
        <taxon>Actinomycetota</taxon>
        <taxon>Actinomycetes</taxon>
        <taxon>Streptosporangiales</taxon>
        <taxon>Nocardiopsidaceae</taxon>
        <taxon>Haloactinospora</taxon>
    </lineage>
</organism>
<sequence>MATTAPAAPSPTAAPFHFFDLYVVRTQRLSSTMLRITFGGHELTDFAAGGRDQRIKLFFPHPHQSRPVVPVDSGSEWFREWRAMAPEERGIMRSYTVRQQRWSPAEVDVDFALHGDDGPASRWASRARPGDNVTALGPVVADNRGVDFRPPAGTDWVLIAADETALPAAAGILAWLPADVPAHVWIEVPHAEDQQYLPTSSGANITWLPRDRFPQQRRGQLLDAVRGAALPTGNPYAWVAGESATVRSLRRHLCDERGFSRSAVTFTGYWRLGATEERLVAEAVSGTSAAQE</sequence>
<proteinExistence type="predicted"/>
<dbReference type="CDD" id="cd06193">
    <property type="entry name" value="siderophore_interacting"/>
    <property type="match status" value="1"/>
</dbReference>
<comment type="caution">
    <text evidence="2">The sequence shown here is derived from an EMBL/GenBank/DDBJ whole genome shotgun (WGS) entry which is preliminary data.</text>
</comment>
<dbReference type="OrthoDB" id="3211041at2"/>
<dbReference type="InterPro" id="IPR013113">
    <property type="entry name" value="SIP_FAD-bd"/>
</dbReference>
<reference evidence="2 3" key="1">
    <citation type="submission" date="2019-06" db="EMBL/GenBank/DDBJ databases">
        <title>Sequencing the genomes of 1000 actinobacteria strains.</title>
        <authorList>
            <person name="Klenk H.-P."/>
        </authorList>
    </citation>
    <scope>NUCLEOTIDE SEQUENCE [LARGE SCALE GENOMIC DNA]</scope>
    <source>
        <strain evidence="2 3">DSM 45015</strain>
    </source>
</reference>
<dbReference type="Gene3D" id="3.40.50.80">
    <property type="entry name" value="Nucleotide-binding domain of ferredoxin-NADP reductase (FNR) module"/>
    <property type="match status" value="1"/>
</dbReference>
<dbReference type="InterPro" id="IPR039374">
    <property type="entry name" value="SIP_fam"/>
</dbReference>
<dbReference type="Pfam" id="PF04954">
    <property type="entry name" value="SIP"/>
    <property type="match status" value="1"/>
</dbReference>
<evidence type="ECO:0000313" key="3">
    <source>
        <dbReference type="Proteomes" id="UP000317422"/>
    </source>
</evidence>
<dbReference type="Gene3D" id="2.40.30.10">
    <property type="entry name" value="Translation factors"/>
    <property type="match status" value="1"/>
</dbReference>
<dbReference type="SUPFAM" id="SSF63380">
    <property type="entry name" value="Riboflavin synthase domain-like"/>
    <property type="match status" value="1"/>
</dbReference>
<dbReference type="PANTHER" id="PTHR30157:SF0">
    <property type="entry name" value="NADPH-DEPENDENT FERRIC-CHELATE REDUCTASE"/>
    <property type="match status" value="1"/>
</dbReference>
<name>A0A543NHW3_9ACTN</name>
<gene>
    <name evidence="2" type="ORF">FHX37_1328</name>
</gene>
<dbReference type="InterPro" id="IPR007037">
    <property type="entry name" value="SIP_rossman_dom"/>
</dbReference>
<keyword evidence="3" id="KW-1185">Reference proteome</keyword>
<accession>A0A543NHW3</accession>
<dbReference type="EMBL" id="VFQC01000001">
    <property type="protein sequence ID" value="TQN31425.1"/>
    <property type="molecule type" value="Genomic_DNA"/>
</dbReference>
<dbReference type="AlphaFoldDB" id="A0A543NHW3"/>
<dbReference type="InterPro" id="IPR017927">
    <property type="entry name" value="FAD-bd_FR_type"/>
</dbReference>
<feature type="domain" description="FAD-binding FR-type" evidence="1">
    <location>
        <begin position="16"/>
        <end position="151"/>
    </location>
</feature>
<evidence type="ECO:0000259" key="1">
    <source>
        <dbReference type="PROSITE" id="PS51384"/>
    </source>
</evidence>
<evidence type="ECO:0000313" key="2">
    <source>
        <dbReference type="EMBL" id="TQN31425.1"/>
    </source>
</evidence>
<dbReference type="GO" id="GO:0016491">
    <property type="term" value="F:oxidoreductase activity"/>
    <property type="evidence" value="ECO:0007669"/>
    <property type="project" value="InterPro"/>
</dbReference>
<dbReference type="Proteomes" id="UP000317422">
    <property type="component" value="Unassembled WGS sequence"/>
</dbReference>
<dbReference type="Pfam" id="PF08021">
    <property type="entry name" value="FAD_binding_9"/>
    <property type="match status" value="1"/>
</dbReference>
<dbReference type="PANTHER" id="PTHR30157">
    <property type="entry name" value="FERRIC REDUCTASE, NADPH-DEPENDENT"/>
    <property type="match status" value="1"/>
</dbReference>
<protein>
    <submittedName>
        <fullName evidence="2">NADPH-dependent ferric siderophore reductase</fullName>
    </submittedName>
</protein>